<dbReference type="OrthoDB" id="2381482at2"/>
<evidence type="ECO:0000313" key="2">
    <source>
        <dbReference type="Proteomes" id="UP000468388"/>
    </source>
</evidence>
<dbReference type="EMBL" id="WRXO01000009">
    <property type="protein sequence ID" value="MVT44024.1"/>
    <property type="molecule type" value="Genomic_DNA"/>
</dbReference>
<organism evidence="1 2">
    <name type="scientific">Chitinophaga oryziterrae</name>
    <dbReference type="NCBI Taxonomy" id="1031224"/>
    <lineage>
        <taxon>Bacteria</taxon>
        <taxon>Pseudomonadati</taxon>
        <taxon>Bacteroidota</taxon>
        <taxon>Chitinophagia</taxon>
        <taxon>Chitinophagales</taxon>
        <taxon>Chitinophagaceae</taxon>
        <taxon>Chitinophaga</taxon>
    </lineage>
</organism>
<dbReference type="Proteomes" id="UP000468388">
    <property type="component" value="Unassembled WGS sequence"/>
</dbReference>
<proteinExistence type="predicted"/>
<dbReference type="AlphaFoldDB" id="A0A6N8JGE5"/>
<gene>
    <name evidence="1" type="ORF">GO495_25740</name>
</gene>
<evidence type="ECO:0000313" key="1">
    <source>
        <dbReference type="EMBL" id="MVT44024.1"/>
    </source>
</evidence>
<name>A0A6N8JGE5_9BACT</name>
<accession>A0A6N8JGE5</accession>
<sequence>MGKLQEDIKSQSDWIVKAFASDGYNLDYTIDSFIQIDLFFKHNMKDGKPIKGGRLPTTGFGPVLFSIGAYVGETIINHIPGAVWITDDDDPEGEMKISIKFPNGAEIWPINKIFNRFRNGSEDSIYPYGYILSKDFTEQEFNQKFWALTAETKKSWWAFWKK</sequence>
<dbReference type="RefSeq" id="WP_157302827.1">
    <property type="nucleotide sequence ID" value="NZ_BAAAZB010000001.1"/>
</dbReference>
<reference evidence="1 2" key="1">
    <citation type="submission" date="2019-12" db="EMBL/GenBank/DDBJ databases">
        <title>The draft genomic sequence of strain Chitinophaga oryziterrae JCM 16595.</title>
        <authorList>
            <person name="Zhang X."/>
        </authorList>
    </citation>
    <scope>NUCLEOTIDE SEQUENCE [LARGE SCALE GENOMIC DNA]</scope>
    <source>
        <strain evidence="1 2">JCM 16595</strain>
    </source>
</reference>
<protein>
    <submittedName>
        <fullName evidence="1">Uncharacterized protein</fullName>
    </submittedName>
</protein>
<comment type="caution">
    <text evidence="1">The sequence shown here is derived from an EMBL/GenBank/DDBJ whole genome shotgun (WGS) entry which is preliminary data.</text>
</comment>
<keyword evidence="2" id="KW-1185">Reference proteome</keyword>